<dbReference type="SUPFAM" id="SSF53850">
    <property type="entry name" value="Periplasmic binding protein-like II"/>
    <property type="match status" value="1"/>
</dbReference>
<dbReference type="EMBL" id="BAAAFA010000007">
    <property type="protein sequence ID" value="GAA0819226.1"/>
    <property type="molecule type" value="Genomic_DNA"/>
</dbReference>
<protein>
    <recommendedName>
        <fullName evidence="4">Solute-binding protein family 3/N-terminal domain-containing protein</fullName>
    </recommendedName>
</protein>
<sequence>MNYKLIILLAFMPTFGIAKTISVATNEWAPYINAEHKPLGTAADILKQVLEQEQQTVAWGYKNYDLAFELVAKGKQPAAYPYFKTVNRAKRVLYSDAVFSVTSRIYYNRQYESQLNTGQLSKHKFGKVAGYSYGETIDEYLHDAVTYPNEKVALESLLKNEIDFLPMTESVMNTLLNNTYRDQALLIKQVDKIVGHDSLHLIAPNTKEGIALITDVNLLLTQVKNIQSLQPKPVERFKPQDIARLIAAEGYPAIVGQTTLTEETQYYTLPRGTRVLILQWSDKIISPSSTDRIYKSMIDLSHVVVLNGPHVGKELYVKNMHLEVQ</sequence>
<gene>
    <name evidence="2" type="ORF">GCM10009111_23040</name>
</gene>
<dbReference type="Gene3D" id="3.40.190.10">
    <property type="entry name" value="Periplasmic binding protein-like II"/>
    <property type="match status" value="2"/>
</dbReference>
<comment type="caution">
    <text evidence="2">The sequence shown here is derived from an EMBL/GenBank/DDBJ whole genome shotgun (WGS) entry which is preliminary data.</text>
</comment>
<evidence type="ECO:0000313" key="2">
    <source>
        <dbReference type="EMBL" id="GAA0819226.1"/>
    </source>
</evidence>
<organism evidence="2 3">
    <name type="scientific">Colwellia asteriadis</name>
    <dbReference type="NCBI Taxonomy" id="517723"/>
    <lineage>
        <taxon>Bacteria</taxon>
        <taxon>Pseudomonadati</taxon>
        <taxon>Pseudomonadota</taxon>
        <taxon>Gammaproteobacteria</taxon>
        <taxon>Alteromonadales</taxon>
        <taxon>Colwelliaceae</taxon>
        <taxon>Colwellia</taxon>
    </lineage>
</organism>
<evidence type="ECO:0000313" key="3">
    <source>
        <dbReference type="Proteomes" id="UP001500021"/>
    </source>
</evidence>
<proteinExistence type="predicted"/>
<keyword evidence="3" id="KW-1185">Reference proteome</keyword>
<reference evidence="2 3" key="1">
    <citation type="journal article" date="2019" name="Int. J. Syst. Evol. Microbiol.">
        <title>The Global Catalogue of Microorganisms (GCM) 10K type strain sequencing project: providing services to taxonomists for standard genome sequencing and annotation.</title>
        <authorList>
            <consortium name="The Broad Institute Genomics Platform"/>
            <consortium name="The Broad Institute Genome Sequencing Center for Infectious Disease"/>
            <person name="Wu L."/>
            <person name="Ma J."/>
        </authorList>
    </citation>
    <scope>NUCLEOTIDE SEQUENCE [LARGE SCALE GENOMIC DNA]</scope>
    <source>
        <strain evidence="2 3">JCM 15608</strain>
    </source>
</reference>
<feature type="signal peptide" evidence="1">
    <location>
        <begin position="1"/>
        <end position="18"/>
    </location>
</feature>
<dbReference type="RefSeq" id="WP_343817576.1">
    <property type="nucleotide sequence ID" value="NZ_BAAAFA010000007.1"/>
</dbReference>
<evidence type="ECO:0000256" key="1">
    <source>
        <dbReference type="SAM" id="SignalP"/>
    </source>
</evidence>
<keyword evidence="1" id="KW-0732">Signal</keyword>
<feature type="chain" id="PRO_5046767500" description="Solute-binding protein family 3/N-terminal domain-containing protein" evidence="1">
    <location>
        <begin position="19"/>
        <end position="325"/>
    </location>
</feature>
<accession>A0ABN1L8E1</accession>
<dbReference type="Proteomes" id="UP001500021">
    <property type="component" value="Unassembled WGS sequence"/>
</dbReference>
<evidence type="ECO:0008006" key="4">
    <source>
        <dbReference type="Google" id="ProtNLM"/>
    </source>
</evidence>
<name>A0ABN1L8E1_9GAMM</name>